<feature type="compositionally biased region" description="Acidic residues" evidence="1">
    <location>
        <begin position="251"/>
        <end position="261"/>
    </location>
</feature>
<dbReference type="Gene3D" id="6.10.250.1050">
    <property type="match status" value="1"/>
</dbReference>
<feature type="region of interest" description="Disordered" evidence="1">
    <location>
        <begin position="69"/>
        <end position="174"/>
    </location>
</feature>
<feature type="region of interest" description="Disordered" evidence="1">
    <location>
        <begin position="1"/>
        <end position="50"/>
    </location>
</feature>
<feature type="compositionally biased region" description="Low complexity" evidence="1">
    <location>
        <begin position="117"/>
        <end position="143"/>
    </location>
</feature>
<dbReference type="GO" id="GO:0004864">
    <property type="term" value="F:protein phosphatase inhibitor activity"/>
    <property type="evidence" value="ECO:0007669"/>
    <property type="project" value="InterPro"/>
</dbReference>
<dbReference type="AlphaFoldDB" id="A0A316YKB6"/>
<gene>
    <name evidence="2" type="ORF">FA10DRAFT_268148</name>
</gene>
<protein>
    <recommendedName>
        <fullName evidence="4">Protein phosphatase inhibitor 2</fullName>
    </recommendedName>
</protein>
<feature type="compositionally biased region" description="Basic and acidic residues" evidence="1">
    <location>
        <begin position="69"/>
        <end position="79"/>
    </location>
</feature>
<keyword evidence="3" id="KW-1185">Reference proteome</keyword>
<dbReference type="EMBL" id="KZ819637">
    <property type="protein sequence ID" value="PWN89622.1"/>
    <property type="molecule type" value="Genomic_DNA"/>
</dbReference>
<dbReference type="RefSeq" id="XP_025376820.1">
    <property type="nucleotide sequence ID" value="XM_025522206.1"/>
</dbReference>
<evidence type="ECO:0008006" key="4">
    <source>
        <dbReference type="Google" id="ProtNLM"/>
    </source>
</evidence>
<feature type="compositionally biased region" description="Basic and acidic residues" evidence="1">
    <location>
        <begin position="262"/>
        <end position="273"/>
    </location>
</feature>
<sequence>MSSSPRHSPPPSAAAPRPKGILKNSSADPQLADQRRPSALSADAVDEHGNRLAWDETNLTLHEIERENQAARMKIDEPKTPFVRSASLGPMDEDSMGFNLDGQQQQQPPNYFPPTNASGSGASTGEPSASGSGPSSRRSSAAEQLAANTIANAGRRPSAGSIGSSGHASADGGAAVAPAMGLDSVDMAAAVPSALKSGSRRADSRSPSFTLPPGGSRRSSSAANIGDRSREGVRQEMKDRDDAMQGIEGEAALDDDDENLDPEAKAKQDEFNRKRNAHYGNEAEALVDGR</sequence>
<reference evidence="2 3" key="1">
    <citation type="journal article" date="2018" name="Mol. Biol. Evol.">
        <title>Broad Genomic Sampling Reveals a Smut Pathogenic Ancestry of the Fungal Clade Ustilaginomycotina.</title>
        <authorList>
            <person name="Kijpornyongpan T."/>
            <person name="Mondo S.J."/>
            <person name="Barry K."/>
            <person name="Sandor L."/>
            <person name="Lee J."/>
            <person name="Lipzen A."/>
            <person name="Pangilinan J."/>
            <person name="LaButti K."/>
            <person name="Hainaut M."/>
            <person name="Henrissat B."/>
            <person name="Grigoriev I.V."/>
            <person name="Spatafora J.W."/>
            <person name="Aime M.C."/>
        </authorList>
    </citation>
    <scope>NUCLEOTIDE SEQUENCE [LARGE SCALE GENOMIC DNA]</scope>
    <source>
        <strain evidence="2 3">MCA 4198</strain>
    </source>
</reference>
<name>A0A316YKB6_9BASI</name>
<dbReference type="Pfam" id="PF04979">
    <property type="entry name" value="IPP-2"/>
    <property type="match status" value="1"/>
</dbReference>
<evidence type="ECO:0000256" key="1">
    <source>
        <dbReference type="SAM" id="MobiDB-lite"/>
    </source>
</evidence>
<evidence type="ECO:0000313" key="3">
    <source>
        <dbReference type="Proteomes" id="UP000245768"/>
    </source>
</evidence>
<dbReference type="PANTHER" id="PTHR12398">
    <property type="entry name" value="PROTEIN PHOSPHATASE INHIBITOR"/>
    <property type="match status" value="1"/>
</dbReference>
<proteinExistence type="predicted"/>
<dbReference type="GeneID" id="37044122"/>
<dbReference type="InParanoid" id="A0A316YKB6"/>
<dbReference type="InterPro" id="IPR007062">
    <property type="entry name" value="PPI-2"/>
</dbReference>
<dbReference type="OrthoDB" id="551302at2759"/>
<evidence type="ECO:0000313" key="2">
    <source>
        <dbReference type="EMBL" id="PWN89622.1"/>
    </source>
</evidence>
<dbReference type="Proteomes" id="UP000245768">
    <property type="component" value="Unassembled WGS sequence"/>
</dbReference>
<dbReference type="GO" id="GO:0009966">
    <property type="term" value="P:regulation of signal transduction"/>
    <property type="evidence" value="ECO:0007669"/>
    <property type="project" value="InterPro"/>
</dbReference>
<feature type="region of interest" description="Disordered" evidence="1">
    <location>
        <begin position="193"/>
        <end position="290"/>
    </location>
</feature>
<dbReference type="PANTHER" id="PTHR12398:SF20">
    <property type="entry name" value="PROTEIN PHOSPHATASE 1 REGULATORY INHIBITOR SUBUNIT 2"/>
    <property type="match status" value="1"/>
</dbReference>
<organism evidence="2 3">
    <name type="scientific">Acaromyces ingoldii</name>
    <dbReference type="NCBI Taxonomy" id="215250"/>
    <lineage>
        <taxon>Eukaryota</taxon>
        <taxon>Fungi</taxon>
        <taxon>Dikarya</taxon>
        <taxon>Basidiomycota</taxon>
        <taxon>Ustilaginomycotina</taxon>
        <taxon>Exobasidiomycetes</taxon>
        <taxon>Exobasidiales</taxon>
        <taxon>Cryptobasidiaceae</taxon>
        <taxon>Acaromyces</taxon>
    </lineage>
</organism>
<feature type="compositionally biased region" description="Low complexity" evidence="1">
    <location>
        <begin position="158"/>
        <end position="174"/>
    </location>
</feature>
<feature type="compositionally biased region" description="Basic and acidic residues" evidence="1">
    <location>
        <begin position="227"/>
        <end position="243"/>
    </location>
</feature>
<accession>A0A316YKB6</accession>
<dbReference type="STRING" id="215250.A0A316YKB6"/>